<dbReference type="GeneID" id="18822774"/>
<keyword evidence="2" id="KW-1185">Reference proteome</keyword>
<gene>
    <name evidence="1" type="ORF">AGABI1DRAFT_109683</name>
</gene>
<dbReference type="InParanoid" id="K5WIA4"/>
<dbReference type="HOGENOM" id="CLU_1864539_0_0_1"/>
<organism evidence="1 2">
    <name type="scientific">Agaricus bisporus var. burnettii (strain JB137-S8 / ATCC MYA-4627 / FGSC 10392)</name>
    <name type="common">White button mushroom</name>
    <dbReference type="NCBI Taxonomy" id="597362"/>
    <lineage>
        <taxon>Eukaryota</taxon>
        <taxon>Fungi</taxon>
        <taxon>Dikarya</taxon>
        <taxon>Basidiomycota</taxon>
        <taxon>Agaricomycotina</taxon>
        <taxon>Agaricomycetes</taxon>
        <taxon>Agaricomycetidae</taxon>
        <taxon>Agaricales</taxon>
        <taxon>Agaricineae</taxon>
        <taxon>Agaricaceae</taxon>
        <taxon>Agaricus</taxon>
    </lineage>
</organism>
<name>K5WIA4_AGABU</name>
<dbReference type="Proteomes" id="UP000008493">
    <property type="component" value="Unassembled WGS sequence"/>
</dbReference>
<dbReference type="EMBL" id="JH971421">
    <property type="protein sequence ID" value="EKM75011.1"/>
    <property type="molecule type" value="Genomic_DNA"/>
</dbReference>
<evidence type="ECO:0000313" key="1">
    <source>
        <dbReference type="EMBL" id="EKM75011.1"/>
    </source>
</evidence>
<evidence type="ECO:0000313" key="2">
    <source>
        <dbReference type="Proteomes" id="UP000008493"/>
    </source>
</evidence>
<protein>
    <submittedName>
        <fullName evidence="1">Uncharacterized protein</fullName>
    </submittedName>
</protein>
<sequence length="137" mass="15080">MNQDFELIPSLPPQDARGPGWDKIGRTLAILSEQIPRIAHRHNNFQHQNNDLSTGLNQTIDRMNELDTAAMEQRATRIEAESILSLSTLAAVPMRLLNGTSNNTSRIEYPPPHVPGGALPATKAGAWLVNGRVFSTF</sequence>
<dbReference type="KEGG" id="abp:AGABI1DRAFT109683"/>
<proteinExistence type="predicted"/>
<dbReference type="RefSeq" id="XP_007334322.1">
    <property type="nucleotide sequence ID" value="XM_007334260.1"/>
</dbReference>
<reference evidence="2" key="1">
    <citation type="journal article" date="2012" name="Proc. Natl. Acad. Sci. U.S.A.">
        <title>Genome sequence of the button mushroom Agaricus bisporus reveals mechanisms governing adaptation to a humic-rich ecological niche.</title>
        <authorList>
            <person name="Morin E."/>
            <person name="Kohler A."/>
            <person name="Baker A.R."/>
            <person name="Foulongne-Oriol M."/>
            <person name="Lombard V."/>
            <person name="Nagy L.G."/>
            <person name="Ohm R.A."/>
            <person name="Patyshakuliyeva A."/>
            <person name="Brun A."/>
            <person name="Aerts A.L."/>
            <person name="Bailey A.M."/>
            <person name="Billette C."/>
            <person name="Coutinho P.M."/>
            <person name="Deakin G."/>
            <person name="Doddapaneni H."/>
            <person name="Floudas D."/>
            <person name="Grimwood J."/>
            <person name="Hilden K."/>
            <person name="Kuees U."/>
            <person name="LaButti K.M."/>
            <person name="Lapidus A."/>
            <person name="Lindquist E.A."/>
            <person name="Lucas S.M."/>
            <person name="Murat C."/>
            <person name="Riley R.W."/>
            <person name="Salamov A.A."/>
            <person name="Schmutz J."/>
            <person name="Subramanian V."/>
            <person name="Woesten H.A.B."/>
            <person name="Xu J."/>
            <person name="Eastwood D.C."/>
            <person name="Foster G.D."/>
            <person name="Sonnenberg A.S."/>
            <person name="Cullen D."/>
            <person name="de Vries R.P."/>
            <person name="Lundell T."/>
            <person name="Hibbett D.S."/>
            <person name="Henrissat B."/>
            <person name="Burton K.S."/>
            <person name="Kerrigan R.W."/>
            <person name="Challen M.P."/>
            <person name="Grigoriev I.V."/>
            <person name="Martin F."/>
        </authorList>
    </citation>
    <scope>NUCLEOTIDE SEQUENCE [LARGE SCALE GENOMIC DNA]</scope>
    <source>
        <strain evidence="2">JB137-S8 / ATCC MYA-4627 / FGSC 10392</strain>
    </source>
</reference>
<accession>K5WIA4</accession>
<dbReference type="AlphaFoldDB" id="K5WIA4"/>